<accession>A0A8I0WAX3</accession>
<feature type="non-terminal residue" evidence="2">
    <location>
        <position position="56"/>
    </location>
</feature>
<dbReference type="AlphaFoldDB" id="A0A8I0WAX3"/>
<keyword evidence="1" id="KW-0472">Membrane</keyword>
<keyword evidence="1" id="KW-1133">Transmembrane helix</keyword>
<gene>
    <name evidence="2" type="ORF">I3V53_12610</name>
</gene>
<name>A0A8I0WAX3_STAEP</name>
<feature type="transmembrane region" description="Helical" evidence="1">
    <location>
        <begin position="32"/>
        <end position="50"/>
    </location>
</feature>
<organism evidence="2 3">
    <name type="scientific">Staphylococcus epidermidis</name>
    <dbReference type="NCBI Taxonomy" id="1282"/>
    <lineage>
        <taxon>Bacteria</taxon>
        <taxon>Bacillati</taxon>
        <taxon>Bacillota</taxon>
        <taxon>Bacilli</taxon>
        <taxon>Bacillales</taxon>
        <taxon>Staphylococcaceae</taxon>
        <taxon>Staphylococcus</taxon>
    </lineage>
</organism>
<feature type="transmembrane region" description="Helical" evidence="1">
    <location>
        <begin position="6"/>
        <end position="25"/>
    </location>
</feature>
<dbReference type="Proteomes" id="UP000622362">
    <property type="component" value="Unassembled WGS sequence"/>
</dbReference>
<evidence type="ECO:0000256" key="1">
    <source>
        <dbReference type="SAM" id="Phobius"/>
    </source>
</evidence>
<dbReference type="EMBL" id="JADPYN010000056">
    <property type="protein sequence ID" value="MBF9304879.1"/>
    <property type="molecule type" value="Genomic_DNA"/>
</dbReference>
<evidence type="ECO:0008006" key="4">
    <source>
        <dbReference type="Google" id="ProtNLM"/>
    </source>
</evidence>
<proteinExistence type="predicted"/>
<reference evidence="2" key="1">
    <citation type="submission" date="2020-11" db="EMBL/GenBank/DDBJ databases">
        <title>Molecular epidemiology and genomic profiles of multidrug-resistant bacteria collected from clinical sources in South Africa.</title>
        <authorList>
            <person name="Asante J."/>
            <person name="Amoako D.G."/>
        </authorList>
    </citation>
    <scope>NUCLEOTIDE SEQUENCE</scope>
    <source>
        <strain evidence="2">C68</strain>
    </source>
</reference>
<evidence type="ECO:0000313" key="3">
    <source>
        <dbReference type="Proteomes" id="UP000622362"/>
    </source>
</evidence>
<sequence>MLFDLPVMLVIVLFLALGIFSQWLANRIKWPSIVVMSIVGLLVGPILGLANPEHTL</sequence>
<protein>
    <recommendedName>
        <fullName evidence="4">Sodium:proton antiporter</fullName>
    </recommendedName>
</protein>
<keyword evidence="1" id="KW-0812">Transmembrane</keyword>
<comment type="caution">
    <text evidence="2">The sequence shown here is derived from an EMBL/GenBank/DDBJ whole genome shotgun (WGS) entry which is preliminary data.</text>
</comment>
<evidence type="ECO:0000313" key="2">
    <source>
        <dbReference type="EMBL" id="MBF9304879.1"/>
    </source>
</evidence>